<proteinExistence type="predicted"/>
<protein>
    <submittedName>
        <fullName evidence="1">Uncharacterized protein</fullName>
    </submittedName>
</protein>
<evidence type="ECO:0000313" key="1">
    <source>
        <dbReference type="EnsemblPlants" id="AVESA.00010b.r2.2AG0233590.1.CDS"/>
    </source>
</evidence>
<reference evidence="1" key="2">
    <citation type="submission" date="2025-09" db="UniProtKB">
        <authorList>
            <consortium name="EnsemblPlants"/>
        </authorList>
    </citation>
    <scope>IDENTIFICATION</scope>
</reference>
<dbReference type="Proteomes" id="UP001732700">
    <property type="component" value="Chromosome 2A"/>
</dbReference>
<evidence type="ECO:0000313" key="2">
    <source>
        <dbReference type="Proteomes" id="UP001732700"/>
    </source>
</evidence>
<sequence length="448" mass="48506">MAKHPSSPSASSPARRSPQPKPARDAIDISAASVPNGSSSSSPPAGFIFMCSGATKPECFRYRVLGLPRGRLDDVSRIRRGAGLFLYDFDAKYLYGPYRADSDGGLALEPAAFQGRYPAQVKFTIDGDFMPIPESTVRSAIKENYSRGKFWPELTFAQVEKLRALFRPITVLPESQPLHYVDNSQPAPSSAYVPPSGSHPTQPAINRHPDPSSAYLHPSASHPTQPAAYVHYPSSYVPAQAAHLVQHESYVHPYSHLPPMTTQFTASDCYVTTPGHPYQAGYEAYGPLPVAYHYGQARPSRYSYEQTPHPMPQHVPQPVYSTDPYFTANLNDPCRFDAVKSHYQETTSERTASGAAPEVVLTNLQLVRHYGYAPRSETAAPEAATSNLGLVRSYGSVPSSATQGTTVQSNVDGAAPTIYSYAGAPATIQAESFAAPSVYMVAAAPAYL</sequence>
<accession>A0ACD5UDI3</accession>
<reference evidence="1" key="1">
    <citation type="submission" date="2021-05" db="EMBL/GenBank/DDBJ databases">
        <authorList>
            <person name="Scholz U."/>
            <person name="Mascher M."/>
            <person name="Fiebig A."/>
        </authorList>
    </citation>
    <scope>NUCLEOTIDE SEQUENCE [LARGE SCALE GENOMIC DNA]</scope>
</reference>
<dbReference type="EnsemblPlants" id="AVESA.00010b.r2.2AG0233590.1">
    <property type="protein sequence ID" value="AVESA.00010b.r2.2AG0233590.1.CDS"/>
    <property type="gene ID" value="AVESA.00010b.r2.2AG0233590"/>
</dbReference>
<keyword evidence="2" id="KW-1185">Reference proteome</keyword>
<name>A0ACD5UDI3_AVESA</name>
<organism evidence="1 2">
    <name type="scientific">Avena sativa</name>
    <name type="common">Oat</name>
    <dbReference type="NCBI Taxonomy" id="4498"/>
    <lineage>
        <taxon>Eukaryota</taxon>
        <taxon>Viridiplantae</taxon>
        <taxon>Streptophyta</taxon>
        <taxon>Embryophyta</taxon>
        <taxon>Tracheophyta</taxon>
        <taxon>Spermatophyta</taxon>
        <taxon>Magnoliopsida</taxon>
        <taxon>Liliopsida</taxon>
        <taxon>Poales</taxon>
        <taxon>Poaceae</taxon>
        <taxon>BOP clade</taxon>
        <taxon>Pooideae</taxon>
        <taxon>Poodae</taxon>
        <taxon>Poeae</taxon>
        <taxon>Poeae Chloroplast Group 1 (Aveneae type)</taxon>
        <taxon>Aveninae</taxon>
        <taxon>Avena</taxon>
    </lineage>
</organism>